<evidence type="ECO:0000256" key="3">
    <source>
        <dbReference type="ARBA" id="ARBA00022737"/>
    </source>
</evidence>
<keyword evidence="2" id="KW-0853">WD repeat</keyword>
<gene>
    <name evidence="5" type="ORF">BDA96_01G165900</name>
</gene>
<dbReference type="InterPro" id="IPR050459">
    <property type="entry name" value="WD_repeat_RBAP46/RBAP48/MSI1"/>
</dbReference>
<reference evidence="5" key="1">
    <citation type="journal article" date="2019" name="BMC Genomics">
        <title>A new reference genome for Sorghum bicolor reveals high levels of sequence similarity between sweet and grain genotypes: implications for the genetics of sugar metabolism.</title>
        <authorList>
            <person name="Cooper E.A."/>
            <person name="Brenton Z.W."/>
            <person name="Flinn B.S."/>
            <person name="Jenkins J."/>
            <person name="Shu S."/>
            <person name="Flowers D."/>
            <person name="Luo F."/>
            <person name="Wang Y."/>
            <person name="Xia P."/>
            <person name="Barry K."/>
            <person name="Daum C."/>
            <person name="Lipzen A."/>
            <person name="Yoshinaga Y."/>
            <person name="Schmutz J."/>
            <person name="Saski C."/>
            <person name="Vermerris W."/>
            <person name="Kresovich S."/>
        </authorList>
    </citation>
    <scope>NUCLEOTIDE SEQUENCE</scope>
</reference>
<feature type="domain" description="Histone-binding protein RBBP4-like N-terminal" evidence="4">
    <location>
        <begin position="24"/>
        <end position="93"/>
    </location>
</feature>
<sequence length="140" mass="15938">MSKAGGAADGEEFRVEVENRLINEEYKIWKNTTLFLYDLVVTHALEWPSLTVQWLPNRTEPPGKDHSVQNMILSTYTCDNEPNYLMLAQVQLPLDDDDDAEADARHYDDDHTDIRGLGSASSKVDFPLPINSPQRFTRSI</sequence>
<reference evidence="5" key="2">
    <citation type="submission" date="2020-10" db="EMBL/GenBank/DDBJ databases">
        <authorList>
            <person name="Cooper E.A."/>
            <person name="Brenton Z.W."/>
            <person name="Flinn B.S."/>
            <person name="Jenkins J."/>
            <person name="Shu S."/>
            <person name="Flowers D."/>
            <person name="Luo F."/>
            <person name="Wang Y."/>
            <person name="Xia P."/>
            <person name="Barry K."/>
            <person name="Daum C."/>
            <person name="Lipzen A."/>
            <person name="Yoshinaga Y."/>
            <person name="Schmutz J."/>
            <person name="Saski C."/>
            <person name="Vermerris W."/>
            <person name="Kresovich S."/>
        </authorList>
    </citation>
    <scope>NUCLEOTIDE SEQUENCE</scope>
</reference>
<dbReference type="PANTHER" id="PTHR22850">
    <property type="entry name" value="WD40 REPEAT FAMILY"/>
    <property type="match status" value="1"/>
</dbReference>
<protein>
    <recommendedName>
        <fullName evidence="4">Histone-binding protein RBBP4-like N-terminal domain-containing protein</fullName>
    </recommendedName>
</protein>
<organism evidence="5 6">
    <name type="scientific">Sorghum bicolor</name>
    <name type="common">Sorghum</name>
    <name type="synonym">Sorghum vulgare</name>
    <dbReference type="NCBI Taxonomy" id="4558"/>
    <lineage>
        <taxon>Eukaryota</taxon>
        <taxon>Viridiplantae</taxon>
        <taxon>Streptophyta</taxon>
        <taxon>Embryophyta</taxon>
        <taxon>Tracheophyta</taxon>
        <taxon>Spermatophyta</taxon>
        <taxon>Magnoliopsida</taxon>
        <taxon>Liliopsida</taxon>
        <taxon>Poales</taxon>
        <taxon>Poaceae</taxon>
        <taxon>PACMAD clade</taxon>
        <taxon>Panicoideae</taxon>
        <taxon>Andropogonodae</taxon>
        <taxon>Andropogoneae</taxon>
        <taxon>Sorghinae</taxon>
        <taxon>Sorghum</taxon>
    </lineage>
</organism>
<dbReference type="Gene3D" id="2.130.10.10">
    <property type="entry name" value="YVTN repeat-like/Quinoprotein amine dehydrogenase"/>
    <property type="match status" value="1"/>
</dbReference>
<feature type="non-terminal residue" evidence="5">
    <location>
        <position position="140"/>
    </location>
</feature>
<evidence type="ECO:0000256" key="1">
    <source>
        <dbReference type="ARBA" id="ARBA00009341"/>
    </source>
</evidence>
<evidence type="ECO:0000256" key="2">
    <source>
        <dbReference type="ARBA" id="ARBA00022574"/>
    </source>
</evidence>
<comment type="similarity">
    <text evidence="1">Belongs to the WD repeat RBAP46/RBAP48/MSI1 family.</text>
</comment>
<dbReference type="AlphaFoldDB" id="A0A921RXP7"/>
<evidence type="ECO:0000313" key="5">
    <source>
        <dbReference type="EMBL" id="KAG0548423.1"/>
    </source>
</evidence>
<proteinExistence type="inferred from homology"/>
<keyword evidence="3" id="KW-0677">Repeat</keyword>
<dbReference type="InterPro" id="IPR022052">
    <property type="entry name" value="Histone-bd_RBBP4-like_N"/>
</dbReference>
<comment type="caution">
    <text evidence="5">The sequence shown here is derived from an EMBL/GenBank/DDBJ whole genome shotgun (WGS) entry which is preliminary data.</text>
</comment>
<evidence type="ECO:0000259" key="4">
    <source>
        <dbReference type="Pfam" id="PF12265"/>
    </source>
</evidence>
<name>A0A921RXP7_SORBI</name>
<accession>A0A921RXP7</accession>
<dbReference type="EMBL" id="CM027680">
    <property type="protein sequence ID" value="KAG0548423.1"/>
    <property type="molecule type" value="Genomic_DNA"/>
</dbReference>
<dbReference type="Pfam" id="PF12265">
    <property type="entry name" value="CAF1C_H4-bd"/>
    <property type="match status" value="1"/>
</dbReference>
<dbReference type="Proteomes" id="UP000807115">
    <property type="component" value="Chromosome 1"/>
</dbReference>
<dbReference type="InterPro" id="IPR015943">
    <property type="entry name" value="WD40/YVTN_repeat-like_dom_sf"/>
</dbReference>
<evidence type="ECO:0000313" key="6">
    <source>
        <dbReference type="Proteomes" id="UP000807115"/>
    </source>
</evidence>